<gene>
    <name evidence="1" type="ORF">CO073_02275</name>
</gene>
<dbReference type="GO" id="GO:0030127">
    <property type="term" value="C:COPII vesicle coat"/>
    <property type="evidence" value="ECO:0007669"/>
    <property type="project" value="InterPro"/>
</dbReference>
<evidence type="ECO:0000313" key="1">
    <source>
        <dbReference type="EMBL" id="PJC01907.1"/>
    </source>
</evidence>
<name>A0A2M8DRB8_9BACT</name>
<organism evidence="1 2">
    <name type="scientific">Candidatus Komeilibacteria bacterium CG_4_9_14_0_8_um_filter_36_9</name>
    <dbReference type="NCBI Taxonomy" id="1974473"/>
    <lineage>
        <taxon>Bacteria</taxon>
        <taxon>Candidatus Komeiliibacteriota</taxon>
    </lineage>
</organism>
<protein>
    <submittedName>
        <fullName evidence="1">Uncharacterized protein</fullName>
    </submittedName>
</protein>
<dbReference type="EMBL" id="PFSY01000101">
    <property type="protein sequence ID" value="PJC01907.1"/>
    <property type="molecule type" value="Genomic_DNA"/>
</dbReference>
<reference evidence="2" key="1">
    <citation type="submission" date="2017-09" db="EMBL/GenBank/DDBJ databases">
        <title>Depth-based differentiation of microbial function through sediment-hosted aquifers and enrichment of novel symbionts in the deep terrestrial subsurface.</title>
        <authorList>
            <person name="Probst A.J."/>
            <person name="Ladd B."/>
            <person name="Jarett J.K."/>
            <person name="Geller-Mcgrath D.E."/>
            <person name="Sieber C.M.K."/>
            <person name="Emerson J.B."/>
            <person name="Anantharaman K."/>
            <person name="Thomas B.C."/>
            <person name="Malmstrom R."/>
            <person name="Stieglmeier M."/>
            <person name="Klingl A."/>
            <person name="Woyke T."/>
            <person name="Ryan C.M."/>
            <person name="Banfield J.F."/>
        </authorList>
    </citation>
    <scope>NUCLEOTIDE SEQUENCE [LARGE SCALE GENOMIC DNA]</scope>
</reference>
<dbReference type="AlphaFoldDB" id="A0A2M8DRB8"/>
<dbReference type="SUPFAM" id="SSF82919">
    <property type="entry name" value="Zn-finger domain of Sec23/24"/>
    <property type="match status" value="1"/>
</dbReference>
<dbReference type="GO" id="GO:0006886">
    <property type="term" value="P:intracellular protein transport"/>
    <property type="evidence" value="ECO:0007669"/>
    <property type="project" value="InterPro"/>
</dbReference>
<dbReference type="Proteomes" id="UP000230136">
    <property type="component" value="Unassembled WGS sequence"/>
</dbReference>
<dbReference type="Gene3D" id="2.20.28.160">
    <property type="match status" value="1"/>
</dbReference>
<proteinExistence type="predicted"/>
<dbReference type="GO" id="GO:0006888">
    <property type="term" value="P:endoplasmic reticulum to Golgi vesicle-mediated transport"/>
    <property type="evidence" value="ECO:0007669"/>
    <property type="project" value="InterPro"/>
</dbReference>
<dbReference type="InterPro" id="IPR036174">
    <property type="entry name" value="Znf_Sec23_Sec24_sf"/>
</dbReference>
<comment type="caution">
    <text evidence="1">The sequence shown here is derived from an EMBL/GenBank/DDBJ whole genome shotgun (WGS) entry which is preliminary data.</text>
</comment>
<dbReference type="GO" id="GO:0008270">
    <property type="term" value="F:zinc ion binding"/>
    <property type="evidence" value="ECO:0007669"/>
    <property type="project" value="InterPro"/>
</dbReference>
<accession>A0A2M8DRB8</accession>
<sequence>MDISQSKVDVPCPKCEANINVSLKQIEKQEIVTCPACNSTIDLVDKDGSAKKAVRDVNKGLKDLTDTIKKIGK</sequence>
<evidence type="ECO:0000313" key="2">
    <source>
        <dbReference type="Proteomes" id="UP000230136"/>
    </source>
</evidence>